<evidence type="ECO:0000256" key="1">
    <source>
        <dbReference type="ARBA" id="ARBA00001971"/>
    </source>
</evidence>
<keyword evidence="3 4" id="KW-0408">Iron</keyword>
<keyword evidence="7" id="KW-1185">Reference proteome</keyword>
<sequence length="542" mass="59175">MLGLALALALVLSPVLYLLYLSSLIVIPYLKSLPLRRKLRHLPGPPVTGLFLLGNVPDLVRTPVHQCMAAWTEQYGKLYKVELPTTTAVVLTDPEAVSQVLKVDRFEKLTTSYQNMEKLTAEQQPNILTEPLSPYYKVVRRAVTPAFSTANLKRFFPMLQDITQQVMAGLEAAGPSAALDLDRVAQRLTIDVIGRFAFDRDFGATADITKPNEALQVVGELMTALQLMLNPLNRWFWWRKEARGLWHSRRRYDALVRRALDDLRASPPAEHTLLHHLMHLTDPNTGKPLSARRLRSETALFWIAGFETTAHAIGWTLMFIAGNPQVESRIAAELEGAGLLAVPGRAAPRQLAWGDLGGLKYLNAVIHESMRLMPPASGGTVRAVPRDIQLAGHMVAKGTMLWIPFYAMQRSERVWGADAAQFRPERWLAGAGGAGVGGGQGPAAAAAAAAAAADEDDIVRAADTQSARGFLPFSEGPRNCVGQSLALLELRTALALLCGKFRFRLADDMGGVEGAVSAARQHITLKPGERGLLMHAIPRVPA</sequence>
<dbReference type="GO" id="GO:0005506">
    <property type="term" value="F:iron ion binding"/>
    <property type="evidence" value="ECO:0007669"/>
    <property type="project" value="InterPro"/>
</dbReference>
<dbReference type="PRINTS" id="PR00385">
    <property type="entry name" value="P450"/>
</dbReference>
<dbReference type="PANTHER" id="PTHR24305:SF166">
    <property type="entry name" value="CYTOCHROME P450 12A4, MITOCHONDRIAL-RELATED"/>
    <property type="match status" value="1"/>
</dbReference>
<reference evidence="6" key="1">
    <citation type="journal article" date="2020" name="bioRxiv">
        <title>Comparative genomics of Chlamydomonas.</title>
        <authorList>
            <person name="Craig R.J."/>
            <person name="Hasan A.R."/>
            <person name="Ness R.W."/>
            <person name="Keightley P.D."/>
        </authorList>
    </citation>
    <scope>NUCLEOTIDE SEQUENCE</scope>
    <source>
        <strain evidence="6">SAG 7.73</strain>
    </source>
</reference>
<dbReference type="GO" id="GO:0016705">
    <property type="term" value="F:oxidoreductase activity, acting on paired donors, with incorporation or reduction of molecular oxygen"/>
    <property type="evidence" value="ECO:0007669"/>
    <property type="project" value="InterPro"/>
</dbReference>
<proteinExistence type="inferred from homology"/>
<keyword evidence="3 4" id="KW-0349">Heme</keyword>
<dbReference type="PANTHER" id="PTHR24305">
    <property type="entry name" value="CYTOCHROME P450"/>
    <property type="match status" value="1"/>
</dbReference>
<keyword evidence="5" id="KW-0812">Transmembrane</keyword>
<dbReference type="GO" id="GO:0020037">
    <property type="term" value="F:heme binding"/>
    <property type="evidence" value="ECO:0007669"/>
    <property type="project" value="InterPro"/>
</dbReference>
<dbReference type="InterPro" id="IPR001128">
    <property type="entry name" value="Cyt_P450"/>
</dbReference>
<organism evidence="6 7">
    <name type="scientific">Chlamydomonas incerta</name>
    <dbReference type="NCBI Taxonomy" id="51695"/>
    <lineage>
        <taxon>Eukaryota</taxon>
        <taxon>Viridiplantae</taxon>
        <taxon>Chlorophyta</taxon>
        <taxon>core chlorophytes</taxon>
        <taxon>Chlorophyceae</taxon>
        <taxon>CS clade</taxon>
        <taxon>Chlamydomonadales</taxon>
        <taxon>Chlamydomonadaceae</taxon>
        <taxon>Chlamydomonas</taxon>
    </lineage>
</organism>
<dbReference type="InterPro" id="IPR036396">
    <property type="entry name" value="Cyt_P450_sf"/>
</dbReference>
<evidence type="ECO:0000256" key="2">
    <source>
        <dbReference type="ARBA" id="ARBA00010617"/>
    </source>
</evidence>
<comment type="cofactor">
    <cofactor evidence="1 3">
        <name>heme</name>
        <dbReference type="ChEBI" id="CHEBI:30413"/>
    </cofactor>
</comment>
<name>A0A835SIH5_CHLIN</name>
<keyword evidence="5" id="KW-1133">Transmembrane helix</keyword>
<feature type="binding site" description="axial binding residue" evidence="3">
    <location>
        <position position="480"/>
    </location>
    <ligand>
        <name>heme</name>
        <dbReference type="ChEBI" id="CHEBI:30413"/>
    </ligand>
    <ligandPart>
        <name>Fe</name>
        <dbReference type="ChEBI" id="CHEBI:18248"/>
    </ligandPart>
</feature>
<protein>
    <recommendedName>
        <fullName evidence="8">Cytochrome P450</fullName>
    </recommendedName>
</protein>
<accession>A0A835SIH5</accession>
<evidence type="ECO:0000256" key="5">
    <source>
        <dbReference type="SAM" id="Phobius"/>
    </source>
</evidence>
<keyword evidence="4" id="KW-0560">Oxidoreductase</keyword>
<dbReference type="InterPro" id="IPR002401">
    <property type="entry name" value="Cyt_P450_E_grp-I"/>
</dbReference>
<dbReference type="CDD" id="cd00302">
    <property type="entry name" value="cytochrome_P450"/>
    <property type="match status" value="1"/>
</dbReference>
<dbReference type="AlphaFoldDB" id="A0A835SIH5"/>
<comment type="similarity">
    <text evidence="2 4">Belongs to the cytochrome P450 family.</text>
</comment>
<gene>
    <name evidence="6" type="ORF">HXX76_015550</name>
</gene>
<dbReference type="GO" id="GO:0004497">
    <property type="term" value="F:monooxygenase activity"/>
    <property type="evidence" value="ECO:0007669"/>
    <property type="project" value="UniProtKB-KW"/>
</dbReference>
<dbReference type="InterPro" id="IPR050121">
    <property type="entry name" value="Cytochrome_P450_monoxygenase"/>
</dbReference>
<dbReference type="Gene3D" id="1.10.630.10">
    <property type="entry name" value="Cytochrome P450"/>
    <property type="match status" value="1"/>
</dbReference>
<dbReference type="Pfam" id="PF00067">
    <property type="entry name" value="p450"/>
    <property type="match status" value="1"/>
</dbReference>
<dbReference type="OrthoDB" id="548633at2759"/>
<evidence type="ECO:0000313" key="7">
    <source>
        <dbReference type="Proteomes" id="UP000650467"/>
    </source>
</evidence>
<evidence type="ECO:0000313" key="6">
    <source>
        <dbReference type="EMBL" id="KAG2423034.1"/>
    </source>
</evidence>
<evidence type="ECO:0000256" key="3">
    <source>
        <dbReference type="PIRSR" id="PIRSR602401-1"/>
    </source>
</evidence>
<dbReference type="PROSITE" id="PS00086">
    <property type="entry name" value="CYTOCHROME_P450"/>
    <property type="match status" value="1"/>
</dbReference>
<keyword evidence="5" id="KW-0472">Membrane</keyword>
<dbReference type="Proteomes" id="UP000650467">
    <property type="component" value="Unassembled WGS sequence"/>
</dbReference>
<keyword evidence="3 4" id="KW-0479">Metal-binding</keyword>
<evidence type="ECO:0000256" key="4">
    <source>
        <dbReference type="RuleBase" id="RU000461"/>
    </source>
</evidence>
<dbReference type="SUPFAM" id="SSF48264">
    <property type="entry name" value="Cytochrome P450"/>
    <property type="match status" value="1"/>
</dbReference>
<keyword evidence="4" id="KW-0503">Monooxygenase</keyword>
<feature type="transmembrane region" description="Helical" evidence="5">
    <location>
        <begin position="6"/>
        <end position="30"/>
    </location>
</feature>
<dbReference type="PRINTS" id="PR00463">
    <property type="entry name" value="EP450I"/>
</dbReference>
<dbReference type="EMBL" id="JAEHOC010000087">
    <property type="protein sequence ID" value="KAG2423034.1"/>
    <property type="molecule type" value="Genomic_DNA"/>
</dbReference>
<dbReference type="InterPro" id="IPR017972">
    <property type="entry name" value="Cyt_P450_CS"/>
</dbReference>
<comment type="caution">
    <text evidence="6">The sequence shown here is derived from an EMBL/GenBank/DDBJ whole genome shotgun (WGS) entry which is preliminary data.</text>
</comment>
<evidence type="ECO:0008006" key="8">
    <source>
        <dbReference type="Google" id="ProtNLM"/>
    </source>
</evidence>